<protein>
    <submittedName>
        <fullName evidence="1">Uncharacterized protein</fullName>
    </submittedName>
</protein>
<feature type="non-terminal residue" evidence="1">
    <location>
        <position position="66"/>
    </location>
</feature>
<accession>A0A725J985</accession>
<name>A0A725J985_SALTM</name>
<sequence>MNLTNWNINIFPGQELIIYFVENSKKNKKIPYMIKNKSTSEVTNNVQEMYKEFFYTSYFKLIIPFL</sequence>
<reference evidence="1" key="2">
    <citation type="submission" date="2019-08" db="EMBL/GenBank/DDBJ databases">
        <authorList>
            <consortium name="NCBI Pathogen Detection Project"/>
        </authorList>
    </citation>
    <scope>NUCLEOTIDE SEQUENCE</scope>
    <source>
        <strain evidence="1">Salmonella enterica</strain>
    </source>
</reference>
<comment type="caution">
    <text evidence="1">The sequence shown here is derived from an EMBL/GenBank/DDBJ whole genome shotgun (WGS) entry which is preliminary data.</text>
</comment>
<gene>
    <name evidence="1" type="ORF">G2793_22035</name>
</gene>
<dbReference type="EMBL" id="DAAQSS010000087">
    <property type="protein sequence ID" value="HAE0714031.1"/>
    <property type="molecule type" value="Genomic_DNA"/>
</dbReference>
<organism evidence="1">
    <name type="scientific">Salmonella typhimurium</name>
    <dbReference type="NCBI Taxonomy" id="90371"/>
    <lineage>
        <taxon>Bacteria</taxon>
        <taxon>Pseudomonadati</taxon>
        <taxon>Pseudomonadota</taxon>
        <taxon>Gammaproteobacteria</taxon>
        <taxon>Enterobacterales</taxon>
        <taxon>Enterobacteriaceae</taxon>
        <taxon>Salmonella</taxon>
    </lineage>
</organism>
<evidence type="ECO:0000313" key="1">
    <source>
        <dbReference type="EMBL" id="HAE0714031.1"/>
    </source>
</evidence>
<proteinExistence type="predicted"/>
<reference evidence="1" key="1">
    <citation type="journal article" date="2018" name="Genome Biol.">
        <title>SKESA: strategic k-mer extension for scrupulous assemblies.</title>
        <authorList>
            <person name="Souvorov A."/>
            <person name="Agarwala R."/>
            <person name="Lipman D.J."/>
        </authorList>
    </citation>
    <scope>NUCLEOTIDE SEQUENCE</scope>
    <source>
        <strain evidence="1">Salmonella enterica</strain>
    </source>
</reference>
<dbReference type="AlphaFoldDB" id="A0A725J985"/>